<comment type="caution">
    <text evidence="1">The sequence shown here is derived from an EMBL/GenBank/DDBJ whole genome shotgun (WGS) entry which is preliminary data.</text>
</comment>
<proteinExistence type="predicted"/>
<protein>
    <submittedName>
        <fullName evidence="1">Uncharacterized protein</fullName>
    </submittedName>
</protein>
<gene>
    <name evidence="1" type="ORF">Poly51_39660</name>
</gene>
<sequence>MPGSVVSANMVFTLGLRHTFVGRQRALALVQLPVIQTPPLRLGRCRKNLPLCAAVFRCANLGHEFVSSTDMTSYLAHHTKKKQILARKEAALQRLIDSAAPDRKLIAAAEEVRDARIRVLHVQRSVIVPKGDADTQYAKIDAKIERIAETTAIAILSEFGCAIDADGDVTGRASGT</sequence>
<dbReference type="EMBL" id="SJPW01000005">
    <property type="protein sequence ID" value="TWU50673.1"/>
    <property type="molecule type" value="Genomic_DNA"/>
</dbReference>
<keyword evidence="2" id="KW-1185">Reference proteome</keyword>
<dbReference type="AlphaFoldDB" id="A0A5C6ELR3"/>
<name>A0A5C6ELR3_9BACT</name>
<accession>A0A5C6ELR3</accession>
<reference evidence="1 2" key="1">
    <citation type="submission" date="2019-02" db="EMBL/GenBank/DDBJ databases">
        <title>Deep-cultivation of Planctomycetes and their phenomic and genomic characterization uncovers novel biology.</title>
        <authorList>
            <person name="Wiegand S."/>
            <person name="Jogler M."/>
            <person name="Boedeker C."/>
            <person name="Pinto D."/>
            <person name="Vollmers J."/>
            <person name="Rivas-Marin E."/>
            <person name="Kohn T."/>
            <person name="Peeters S.H."/>
            <person name="Heuer A."/>
            <person name="Rast P."/>
            <person name="Oberbeckmann S."/>
            <person name="Bunk B."/>
            <person name="Jeske O."/>
            <person name="Meyerdierks A."/>
            <person name="Storesund J.E."/>
            <person name="Kallscheuer N."/>
            <person name="Luecker S."/>
            <person name="Lage O.M."/>
            <person name="Pohl T."/>
            <person name="Merkel B.J."/>
            <person name="Hornburger P."/>
            <person name="Mueller R.-W."/>
            <person name="Bruemmer F."/>
            <person name="Labrenz M."/>
            <person name="Spormann A.M."/>
            <person name="Op Den Camp H."/>
            <person name="Overmann J."/>
            <person name="Amann R."/>
            <person name="Jetten M.S.M."/>
            <person name="Mascher T."/>
            <person name="Medema M.H."/>
            <person name="Devos D.P."/>
            <person name="Kaster A.-K."/>
            <person name="Ovreas L."/>
            <person name="Rohde M."/>
            <person name="Galperin M.Y."/>
            <person name="Jogler C."/>
        </authorList>
    </citation>
    <scope>NUCLEOTIDE SEQUENCE [LARGE SCALE GENOMIC DNA]</scope>
    <source>
        <strain evidence="1 2">Poly51</strain>
    </source>
</reference>
<evidence type="ECO:0000313" key="2">
    <source>
        <dbReference type="Proteomes" id="UP000318288"/>
    </source>
</evidence>
<organism evidence="1 2">
    <name type="scientific">Rubripirellula tenax</name>
    <dbReference type="NCBI Taxonomy" id="2528015"/>
    <lineage>
        <taxon>Bacteria</taxon>
        <taxon>Pseudomonadati</taxon>
        <taxon>Planctomycetota</taxon>
        <taxon>Planctomycetia</taxon>
        <taxon>Pirellulales</taxon>
        <taxon>Pirellulaceae</taxon>
        <taxon>Rubripirellula</taxon>
    </lineage>
</organism>
<evidence type="ECO:0000313" key="1">
    <source>
        <dbReference type="EMBL" id="TWU50673.1"/>
    </source>
</evidence>
<dbReference type="Proteomes" id="UP000318288">
    <property type="component" value="Unassembled WGS sequence"/>
</dbReference>